<evidence type="ECO:0000256" key="1">
    <source>
        <dbReference type="ARBA" id="ARBA00006249"/>
    </source>
</evidence>
<dbReference type="InterPro" id="IPR011118">
    <property type="entry name" value="Tannase/feruloyl_esterase"/>
</dbReference>
<proteinExistence type="inferred from homology"/>
<dbReference type="EMBL" id="ML986710">
    <property type="protein sequence ID" value="KAF2259424.1"/>
    <property type="molecule type" value="Genomic_DNA"/>
</dbReference>
<keyword evidence="7" id="KW-1015">Disulfide bond</keyword>
<dbReference type="GO" id="GO:0030600">
    <property type="term" value="F:feruloyl esterase activity"/>
    <property type="evidence" value="ECO:0007669"/>
    <property type="project" value="UniProtKB-ARBA"/>
</dbReference>
<organism evidence="9 10">
    <name type="scientific">Lojkania enalia</name>
    <dbReference type="NCBI Taxonomy" id="147567"/>
    <lineage>
        <taxon>Eukaryota</taxon>
        <taxon>Fungi</taxon>
        <taxon>Dikarya</taxon>
        <taxon>Ascomycota</taxon>
        <taxon>Pezizomycotina</taxon>
        <taxon>Dothideomycetes</taxon>
        <taxon>Pleosporomycetidae</taxon>
        <taxon>Pleosporales</taxon>
        <taxon>Pleosporales incertae sedis</taxon>
        <taxon>Lojkania</taxon>
    </lineage>
</organism>
<dbReference type="AlphaFoldDB" id="A0A9P4N260"/>
<evidence type="ECO:0000256" key="2">
    <source>
        <dbReference type="ARBA" id="ARBA00022487"/>
    </source>
</evidence>
<dbReference type="InterPro" id="IPR029058">
    <property type="entry name" value="AB_hydrolase_fold"/>
</dbReference>
<evidence type="ECO:0000256" key="4">
    <source>
        <dbReference type="ARBA" id="ARBA00022729"/>
    </source>
</evidence>
<dbReference type="EC" id="3.1.1.-" evidence="8"/>
<accession>A0A9P4N260</accession>
<evidence type="ECO:0000313" key="10">
    <source>
        <dbReference type="Proteomes" id="UP000800093"/>
    </source>
</evidence>
<keyword evidence="6" id="KW-0106">Calcium</keyword>
<name>A0A9P4N260_9PLEO</name>
<dbReference type="SUPFAM" id="SSF53474">
    <property type="entry name" value="alpha/beta-Hydrolases"/>
    <property type="match status" value="2"/>
</dbReference>
<reference evidence="10" key="1">
    <citation type="journal article" date="2020" name="Stud. Mycol.">
        <title>101 Dothideomycetes genomes: A test case for predicting lifestyles and emergence of pathogens.</title>
        <authorList>
            <person name="Haridas S."/>
            <person name="Albert R."/>
            <person name="Binder M."/>
            <person name="Bloem J."/>
            <person name="LaButti K."/>
            <person name="Salamov A."/>
            <person name="Andreopoulos B."/>
            <person name="Baker S."/>
            <person name="Barry K."/>
            <person name="Bills G."/>
            <person name="Bluhm B."/>
            <person name="Cannon C."/>
            <person name="Castanera R."/>
            <person name="Culley D."/>
            <person name="Daum C."/>
            <person name="Ezra D."/>
            <person name="Gonzalez J."/>
            <person name="Henrissat B."/>
            <person name="Kuo A."/>
            <person name="Liang C."/>
            <person name="Lipzen A."/>
            <person name="Lutzoni F."/>
            <person name="Magnuson J."/>
            <person name="Mondo S."/>
            <person name="Nolan M."/>
            <person name="Ohm R."/>
            <person name="Pangilinan J."/>
            <person name="Park H.-J."/>
            <person name="Ramirez L."/>
            <person name="Alfaro M."/>
            <person name="Sun H."/>
            <person name="Tritt A."/>
            <person name="Yoshinaga Y."/>
            <person name="Zwiers L.-H."/>
            <person name="Turgeon B."/>
            <person name="Goodwin S."/>
            <person name="Spatafora J."/>
            <person name="Crous P."/>
            <person name="Grigoriev I."/>
        </authorList>
    </citation>
    <scope>NUCLEOTIDE SEQUENCE [LARGE SCALE GENOMIC DNA]</scope>
    <source>
        <strain evidence="10">CBS 304.66</strain>
    </source>
</reference>
<comment type="caution">
    <text evidence="9">The sequence shown here is derived from an EMBL/GenBank/DDBJ whole genome shotgun (WGS) entry which is preliminary data.</text>
</comment>
<dbReference type="OrthoDB" id="3039123at2759"/>
<evidence type="ECO:0000256" key="5">
    <source>
        <dbReference type="ARBA" id="ARBA00022801"/>
    </source>
</evidence>
<evidence type="ECO:0000313" key="9">
    <source>
        <dbReference type="EMBL" id="KAF2259424.1"/>
    </source>
</evidence>
<keyword evidence="5 8" id="KW-0378">Hydrolase</keyword>
<gene>
    <name evidence="9" type="ORF">CC78DRAFT_556079</name>
</gene>
<comment type="similarity">
    <text evidence="1 8">Belongs to the tannase family.</text>
</comment>
<evidence type="ECO:0000256" key="8">
    <source>
        <dbReference type="RuleBase" id="RU361238"/>
    </source>
</evidence>
<dbReference type="PANTHER" id="PTHR33938:SF8">
    <property type="entry name" value="CARBOXYLIC ESTER HYDROLASE"/>
    <property type="match status" value="1"/>
</dbReference>
<keyword evidence="3" id="KW-0479">Metal-binding</keyword>
<protein>
    <recommendedName>
        <fullName evidence="8">Carboxylic ester hydrolase</fullName>
        <ecNumber evidence="8">3.1.1.-</ecNumber>
    </recommendedName>
</protein>
<keyword evidence="4" id="KW-0732">Signal</keyword>
<evidence type="ECO:0000256" key="6">
    <source>
        <dbReference type="ARBA" id="ARBA00022837"/>
    </source>
</evidence>
<evidence type="ECO:0000256" key="7">
    <source>
        <dbReference type="ARBA" id="ARBA00023157"/>
    </source>
</evidence>
<dbReference type="GO" id="GO:0046872">
    <property type="term" value="F:metal ion binding"/>
    <property type="evidence" value="ECO:0007669"/>
    <property type="project" value="UniProtKB-KW"/>
</dbReference>
<dbReference type="Pfam" id="PF07519">
    <property type="entry name" value="Tannase"/>
    <property type="match status" value="1"/>
</dbReference>
<evidence type="ECO:0000256" key="3">
    <source>
        <dbReference type="ARBA" id="ARBA00022723"/>
    </source>
</evidence>
<dbReference type="Proteomes" id="UP000800093">
    <property type="component" value="Unassembled WGS sequence"/>
</dbReference>
<keyword evidence="2" id="KW-0719">Serine esterase</keyword>
<sequence length="523" mass="57257">MSNLTLPVIPCATSAFTIPSIFGLSVLKLTATQVKNYTASSPPFYNPNHGETPPVTLDFCNVTITHTHPGQNDAIITQIYLPSKIWNGRLQSIGGGGYIAGLHDYMFVAMDAAIAEGYVTAATNAGLYTTDINGNDADTWALLSPGNVDLNALRNFASASLRDMTLLAKAIIQTYYGQKVKYSYWSGCSNGGRQGMVLAQMYPGLYDGIAACAPGLFWDEWVENYWGQLLMNERGHYPWPCEADALRKFMLDACDALDGANDGILQVPEECGFEARSVLGRKIECPDAGSEVKISETAVLIAEGVWQNRRPADINFQGNAAGYDADLKILGSTSCSNGVCVGDSDPLTLNLMRIFVKKDITWDPRTMTRKGFEDLRQQSVREYRSIIGISDYDLRGFKEAGGKMITYQGTGCGQSDPLVSYKNTLKFYNSVREQDPSVHDYYRVFLAPGLGHAVGGPGAYPNETFHALVEWVENGIAPEELRSTSAPDAVGKTINRVLCAYPKRAIYNGSGDVNDFRSWNCRE</sequence>
<dbReference type="PANTHER" id="PTHR33938">
    <property type="entry name" value="FERULOYL ESTERASE B-RELATED"/>
    <property type="match status" value="1"/>
</dbReference>
<keyword evidence="10" id="KW-1185">Reference proteome</keyword>